<comment type="caution">
    <text evidence="8">Lacks conserved residue(s) required for the propagation of feature annotation.</text>
</comment>
<evidence type="ECO:0000256" key="5">
    <source>
        <dbReference type="ARBA" id="ARBA00022857"/>
    </source>
</evidence>
<keyword evidence="3 8" id="KW-0418">Kinase</keyword>
<dbReference type="EMBL" id="JAGSOJ010000007">
    <property type="protein sequence ID" value="MCM1992750.1"/>
    <property type="molecule type" value="Genomic_DNA"/>
</dbReference>
<evidence type="ECO:0000256" key="7">
    <source>
        <dbReference type="ARBA" id="ARBA00047925"/>
    </source>
</evidence>
<name>A0A9J6PAC1_9CLOT</name>
<evidence type="ECO:0000256" key="4">
    <source>
        <dbReference type="ARBA" id="ARBA00022840"/>
    </source>
</evidence>
<dbReference type="HAMAP" id="MF_00361">
    <property type="entry name" value="NAD_kinase"/>
    <property type="match status" value="1"/>
</dbReference>
<keyword evidence="10" id="KW-1185">Reference proteome</keyword>
<evidence type="ECO:0000256" key="1">
    <source>
        <dbReference type="ARBA" id="ARBA00022679"/>
    </source>
</evidence>
<comment type="catalytic activity">
    <reaction evidence="7 8">
        <text>NAD(+) + ATP = ADP + NADP(+) + H(+)</text>
        <dbReference type="Rhea" id="RHEA:18629"/>
        <dbReference type="ChEBI" id="CHEBI:15378"/>
        <dbReference type="ChEBI" id="CHEBI:30616"/>
        <dbReference type="ChEBI" id="CHEBI:57540"/>
        <dbReference type="ChEBI" id="CHEBI:58349"/>
        <dbReference type="ChEBI" id="CHEBI:456216"/>
        <dbReference type="EC" id="2.7.1.23"/>
    </reaction>
</comment>
<keyword evidence="6 8" id="KW-0520">NAD</keyword>
<dbReference type="GO" id="GO:0019674">
    <property type="term" value="P:NAD+ metabolic process"/>
    <property type="evidence" value="ECO:0007669"/>
    <property type="project" value="InterPro"/>
</dbReference>
<dbReference type="RefSeq" id="WP_250861919.1">
    <property type="nucleotide sequence ID" value="NZ_JAGSOJ010000007.1"/>
</dbReference>
<dbReference type="InterPro" id="IPR017438">
    <property type="entry name" value="ATP-NAD_kinase_N"/>
</dbReference>
<organism evidence="9 10">
    <name type="scientific">Oceanirhabdus seepicola</name>
    <dbReference type="NCBI Taxonomy" id="2828781"/>
    <lineage>
        <taxon>Bacteria</taxon>
        <taxon>Bacillati</taxon>
        <taxon>Bacillota</taxon>
        <taxon>Clostridia</taxon>
        <taxon>Eubacteriales</taxon>
        <taxon>Clostridiaceae</taxon>
        <taxon>Oceanirhabdus</taxon>
    </lineage>
</organism>
<comment type="similarity">
    <text evidence="8">Belongs to the NAD kinase family.</text>
</comment>
<dbReference type="GO" id="GO:0005737">
    <property type="term" value="C:cytoplasm"/>
    <property type="evidence" value="ECO:0007669"/>
    <property type="project" value="UniProtKB-SubCell"/>
</dbReference>
<dbReference type="Gene3D" id="2.60.200.30">
    <property type="entry name" value="Probable inorganic polyphosphate/atp-NAD kinase, domain 2"/>
    <property type="match status" value="1"/>
</dbReference>
<sequence>MKKIGININSSKDFHGEQLYEIIEKLQQVFHDVHFEIFKDSMGLDGERAENLNFIIVFGGDGTILRTARSLGKNDIPILGINIGNLGFLTNAEIGDFDDIIGELYRDSYEIEERTMLNCKIKDGETDEFIALNDIVIAKGTLSRIVEFSISIDNKFYTNFTADGIIISTPTGSTAYNLSAGGPIIHPELDVVAITPICPHTLSMRTMVVSANKEIVLKLKGKNESIFLTVDGQNVYQLSEDDEIIVTNNEKRCKVLRLLNNDYFDILRRKIMHKNNFMKVIKNER</sequence>
<dbReference type="InterPro" id="IPR002504">
    <property type="entry name" value="NADK"/>
</dbReference>
<evidence type="ECO:0000256" key="2">
    <source>
        <dbReference type="ARBA" id="ARBA00022741"/>
    </source>
</evidence>
<keyword evidence="5 8" id="KW-0521">NADP</keyword>
<dbReference type="InterPro" id="IPR017437">
    <property type="entry name" value="ATP-NAD_kinase_PpnK-typ_C"/>
</dbReference>
<dbReference type="PANTHER" id="PTHR20275:SF0">
    <property type="entry name" value="NAD KINASE"/>
    <property type="match status" value="1"/>
</dbReference>
<dbReference type="Gene3D" id="3.40.50.10330">
    <property type="entry name" value="Probable inorganic polyphosphate/atp-NAD kinase, domain 1"/>
    <property type="match status" value="1"/>
</dbReference>
<keyword evidence="4 8" id="KW-0067">ATP-binding</keyword>
<comment type="function">
    <text evidence="8">Involved in the regulation of the intracellular balance of NAD and NADP, and is a key enzyme in the biosynthesis of NADP. Catalyzes specifically the phosphorylation on 2'-hydroxyl of the adenosine moiety of NAD to yield NADP.</text>
</comment>
<evidence type="ECO:0000313" key="10">
    <source>
        <dbReference type="Proteomes" id="UP001056429"/>
    </source>
</evidence>
<dbReference type="GO" id="GO:0006741">
    <property type="term" value="P:NADP+ biosynthetic process"/>
    <property type="evidence" value="ECO:0007669"/>
    <property type="project" value="UniProtKB-UniRule"/>
</dbReference>
<dbReference type="EC" id="2.7.1.23" evidence="8"/>
<feature type="active site" description="Proton acceptor" evidence="8">
    <location>
        <position position="61"/>
    </location>
</feature>
<keyword evidence="2 8" id="KW-0547">Nucleotide-binding</keyword>
<dbReference type="GO" id="GO:0051287">
    <property type="term" value="F:NAD binding"/>
    <property type="evidence" value="ECO:0007669"/>
    <property type="project" value="UniProtKB-ARBA"/>
</dbReference>
<feature type="binding site" evidence="8">
    <location>
        <position position="144"/>
    </location>
    <ligand>
        <name>NAD(+)</name>
        <dbReference type="ChEBI" id="CHEBI:57540"/>
    </ligand>
</feature>
<dbReference type="AlphaFoldDB" id="A0A9J6PAC1"/>
<gene>
    <name evidence="8" type="primary">nadK</name>
    <name evidence="9" type="ORF">KDK92_23785</name>
</gene>
<evidence type="ECO:0000256" key="8">
    <source>
        <dbReference type="HAMAP-Rule" id="MF_00361"/>
    </source>
</evidence>
<dbReference type="InterPro" id="IPR016064">
    <property type="entry name" value="NAD/diacylglycerol_kinase_sf"/>
</dbReference>
<comment type="subcellular location">
    <subcellularLocation>
        <location evidence="8">Cytoplasm</location>
    </subcellularLocation>
</comment>
<dbReference type="PANTHER" id="PTHR20275">
    <property type="entry name" value="NAD KINASE"/>
    <property type="match status" value="1"/>
</dbReference>
<comment type="cofactor">
    <cofactor evidence="8">
        <name>a divalent metal cation</name>
        <dbReference type="ChEBI" id="CHEBI:60240"/>
    </cofactor>
</comment>
<evidence type="ECO:0000313" key="9">
    <source>
        <dbReference type="EMBL" id="MCM1992750.1"/>
    </source>
</evidence>
<dbReference type="Pfam" id="PF01513">
    <property type="entry name" value="NAD_kinase"/>
    <property type="match status" value="1"/>
</dbReference>
<proteinExistence type="inferred from homology"/>
<reference evidence="9" key="2">
    <citation type="submission" date="2021-04" db="EMBL/GenBank/DDBJ databases">
        <authorList>
            <person name="Dong X."/>
        </authorList>
    </citation>
    <scope>NUCLEOTIDE SEQUENCE</scope>
    <source>
        <strain evidence="9">ZWT</strain>
    </source>
</reference>
<feature type="binding site" evidence="8">
    <location>
        <position position="163"/>
    </location>
    <ligand>
        <name>NAD(+)</name>
        <dbReference type="ChEBI" id="CHEBI:57540"/>
    </ligand>
</feature>
<protein>
    <recommendedName>
        <fullName evidence="8">NAD kinase</fullName>
        <ecNumber evidence="8">2.7.1.23</ecNumber>
    </recommendedName>
    <alternativeName>
        <fullName evidence="8">ATP-dependent NAD kinase</fullName>
    </alternativeName>
</protein>
<dbReference type="GO" id="GO:0046872">
    <property type="term" value="F:metal ion binding"/>
    <property type="evidence" value="ECO:0007669"/>
    <property type="project" value="UniProtKB-UniRule"/>
</dbReference>
<dbReference type="SUPFAM" id="SSF111331">
    <property type="entry name" value="NAD kinase/diacylglycerol kinase-like"/>
    <property type="match status" value="1"/>
</dbReference>
<feature type="binding site" evidence="8">
    <location>
        <begin position="133"/>
        <end position="134"/>
    </location>
    <ligand>
        <name>NAD(+)</name>
        <dbReference type="ChEBI" id="CHEBI:57540"/>
    </ligand>
</feature>
<dbReference type="GO" id="GO:0005524">
    <property type="term" value="F:ATP binding"/>
    <property type="evidence" value="ECO:0007669"/>
    <property type="project" value="UniProtKB-KW"/>
</dbReference>
<evidence type="ECO:0000256" key="6">
    <source>
        <dbReference type="ARBA" id="ARBA00023027"/>
    </source>
</evidence>
<feature type="binding site" evidence="8">
    <location>
        <begin position="61"/>
        <end position="62"/>
    </location>
    <ligand>
        <name>NAD(+)</name>
        <dbReference type="ChEBI" id="CHEBI:57540"/>
    </ligand>
</feature>
<keyword evidence="8" id="KW-0963">Cytoplasm</keyword>
<feature type="binding site" evidence="8">
    <location>
        <position position="233"/>
    </location>
    <ligand>
        <name>NAD(+)</name>
        <dbReference type="ChEBI" id="CHEBI:57540"/>
    </ligand>
</feature>
<feature type="binding site" evidence="8">
    <location>
        <begin position="174"/>
        <end position="179"/>
    </location>
    <ligand>
        <name>NAD(+)</name>
        <dbReference type="ChEBI" id="CHEBI:57540"/>
    </ligand>
</feature>
<dbReference type="FunFam" id="2.60.200.30:FF:000009">
    <property type="entry name" value="Poly(P)/ATP NAD kinase"/>
    <property type="match status" value="1"/>
</dbReference>
<comment type="caution">
    <text evidence="9">The sequence shown here is derived from an EMBL/GenBank/DDBJ whole genome shotgun (WGS) entry which is preliminary data.</text>
</comment>
<keyword evidence="1 8" id="KW-0808">Transferase</keyword>
<evidence type="ECO:0000256" key="3">
    <source>
        <dbReference type="ARBA" id="ARBA00022777"/>
    </source>
</evidence>
<reference evidence="9" key="1">
    <citation type="journal article" date="2021" name="mSystems">
        <title>Bacteria and Archaea Synergistically Convert Glycine Betaine to Biogenic Methane in the Formosa Cold Seep of the South China Sea.</title>
        <authorList>
            <person name="Li L."/>
            <person name="Zhang W."/>
            <person name="Zhang S."/>
            <person name="Song L."/>
            <person name="Sun Q."/>
            <person name="Zhang H."/>
            <person name="Xiang H."/>
            <person name="Dong X."/>
        </authorList>
    </citation>
    <scope>NUCLEOTIDE SEQUENCE</scope>
    <source>
        <strain evidence="9">ZWT</strain>
    </source>
</reference>
<dbReference type="Proteomes" id="UP001056429">
    <property type="component" value="Unassembled WGS sequence"/>
</dbReference>
<feature type="binding site" evidence="8">
    <location>
        <position position="66"/>
    </location>
    <ligand>
        <name>NAD(+)</name>
        <dbReference type="ChEBI" id="CHEBI:57540"/>
    </ligand>
</feature>
<accession>A0A9J6PAC1</accession>
<dbReference type="GO" id="GO:0003951">
    <property type="term" value="F:NAD+ kinase activity"/>
    <property type="evidence" value="ECO:0007669"/>
    <property type="project" value="UniProtKB-UniRule"/>
</dbReference>
<dbReference type="Pfam" id="PF20143">
    <property type="entry name" value="NAD_kinase_C"/>
    <property type="match status" value="1"/>
</dbReference>